<feature type="region of interest" description="Disordered" evidence="1">
    <location>
        <begin position="161"/>
        <end position="206"/>
    </location>
</feature>
<organism evidence="2 3">
    <name type="scientific">Apiospora hydei</name>
    <dbReference type="NCBI Taxonomy" id="1337664"/>
    <lineage>
        <taxon>Eukaryota</taxon>
        <taxon>Fungi</taxon>
        <taxon>Dikarya</taxon>
        <taxon>Ascomycota</taxon>
        <taxon>Pezizomycotina</taxon>
        <taxon>Sordariomycetes</taxon>
        <taxon>Xylariomycetidae</taxon>
        <taxon>Amphisphaeriales</taxon>
        <taxon>Apiosporaceae</taxon>
        <taxon>Apiospora</taxon>
    </lineage>
</organism>
<evidence type="ECO:0000313" key="3">
    <source>
        <dbReference type="Proteomes" id="UP001433268"/>
    </source>
</evidence>
<reference evidence="2 3" key="1">
    <citation type="submission" date="2023-01" db="EMBL/GenBank/DDBJ databases">
        <title>Analysis of 21 Apiospora genomes using comparative genomics revels a genus with tremendous synthesis potential of carbohydrate active enzymes and secondary metabolites.</title>
        <authorList>
            <person name="Sorensen T."/>
        </authorList>
    </citation>
    <scope>NUCLEOTIDE SEQUENCE [LARGE SCALE GENOMIC DNA]</scope>
    <source>
        <strain evidence="2 3">CBS 114990</strain>
    </source>
</reference>
<keyword evidence="3" id="KW-1185">Reference proteome</keyword>
<evidence type="ECO:0000256" key="1">
    <source>
        <dbReference type="SAM" id="MobiDB-lite"/>
    </source>
</evidence>
<dbReference type="RefSeq" id="XP_066663343.1">
    <property type="nucleotide sequence ID" value="XM_066817651.1"/>
</dbReference>
<protein>
    <submittedName>
        <fullName evidence="2">Uncharacterized protein</fullName>
    </submittedName>
</protein>
<comment type="caution">
    <text evidence="2">The sequence shown here is derived from an EMBL/GenBank/DDBJ whole genome shotgun (WGS) entry which is preliminary data.</text>
</comment>
<evidence type="ECO:0000313" key="2">
    <source>
        <dbReference type="EMBL" id="KAK8066590.1"/>
    </source>
</evidence>
<dbReference type="Proteomes" id="UP001433268">
    <property type="component" value="Unassembled WGS sequence"/>
</dbReference>
<sequence length="206" mass="22799">MAELSPSHMADDLSGFGALSLEERIGTNVGNVVFVLLVALAIWHLERKYVAYDRDDEGSITGWSDMHSEVMMRWDHKLRFGCILCDLEAQFIDDMLPGTTKKPSTRPVPMAAVVREYRPRPRREESQGELTLMAGRGDSRTPIEFRGCIPINDTRDVGGIPVTNKQGSPEACRATSFNLGQTIPTGTGRKGSSEGDNAYSHESQRK</sequence>
<name>A0ABR1V8J5_9PEZI</name>
<dbReference type="GeneID" id="92050711"/>
<dbReference type="EMBL" id="JAQQWN010000009">
    <property type="protein sequence ID" value="KAK8066590.1"/>
    <property type="molecule type" value="Genomic_DNA"/>
</dbReference>
<gene>
    <name evidence="2" type="ORF">PG997_013337</name>
</gene>
<proteinExistence type="predicted"/>
<accession>A0ABR1V8J5</accession>
<feature type="compositionally biased region" description="Polar residues" evidence="1">
    <location>
        <begin position="175"/>
        <end position="185"/>
    </location>
</feature>